<evidence type="ECO:0000256" key="9">
    <source>
        <dbReference type="ARBA" id="ARBA00023054"/>
    </source>
</evidence>
<dbReference type="Pfam" id="PF01394">
    <property type="entry name" value="Clathrin_propel"/>
    <property type="match status" value="1"/>
</dbReference>
<dbReference type="PROSITE" id="PS50236">
    <property type="entry name" value="CHCR"/>
    <property type="match status" value="7"/>
</dbReference>
<dbReference type="FunFam" id="1.25.40.10:FF:000002">
    <property type="entry name" value="Clathrin heavy chain"/>
    <property type="match status" value="1"/>
</dbReference>
<dbReference type="GO" id="GO:0006886">
    <property type="term" value="P:intracellular protein transport"/>
    <property type="evidence" value="ECO:0007669"/>
    <property type="project" value="UniProtKB-UniRule"/>
</dbReference>
<keyword evidence="8" id="KW-1133">Transmembrane helix</keyword>
<keyword evidence="13 14" id="KW-0968">Cytoplasmic vesicle</keyword>
<evidence type="ECO:0000313" key="17">
    <source>
        <dbReference type="EMBL" id="KAF4631350.1"/>
    </source>
</evidence>
<organism evidence="17 18">
    <name type="scientific">Cudoniella acicularis</name>
    <dbReference type="NCBI Taxonomy" id="354080"/>
    <lineage>
        <taxon>Eukaryota</taxon>
        <taxon>Fungi</taxon>
        <taxon>Dikarya</taxon>
        <taxon>Ascomycota</taxon>
        <taxon>Pezizomycotina</taxon>
        <taxon>Leotiomycetes</taxon>
        <taxon>Helotiales</taxon>
        <taxon>Tricladiaceae</taxon>
        <taxon>Cudoniella</taxon>
    </lineage>
</organism>
<evidence type="ECO:0000256" key="1">
    <source>
        <dbReference type="ARBA" id="ARBA00004167"/>
    </source>
</evidence>
<dbReference type="FunFam" id="1.25.40.730:FF:000003">
    <property type="entry name" value="Clathrin heavy chain"/>
    <property type="match status" value="1"/>
</dbReference>
<dbReference type="PANTHER" id="PTHR10292:SF1">
    <property type="entry name" value="CLATHRIN HEAVY CHAIN"/>
    <property type="match status" value="1"/>
</dbReference>
<comment type="caution">
    <text evidence="17">The sequence shown here is derived from an EMBL/GenBank/DDBJ whole genome shotgun (WGS) entry which is preliminary data.</text>
</comment>
<dbReference type="Proteomes" id="UP000566819">
    <property type="component" value="Unassembled WGS sequence"/>
</dbReference>
<dbReference type="Pfam" id="PF13838">
    <property type="entry name" value="Clathrin_H_link"/>
    <property type="match status" value="1"/>
</dbReference>
<dbReference type="GO" id="GO:0005739">
    <property type="term" value="C:mitochondrion"/>
    <property type="evidence" value="ECO:0007669"/>
    <property type="project" value="UniProtKB-SubCell"/>
</dbReference>
<evidence type="ECO:0000256" key="14">
    <source>
        <dbReference type="PIRNR" id="PIRNR002290"/>
    </source>
</evidence>
<dbReference type="InterPro" id="IPR016025">
    <property type="entry name" value="Clathrin_H-chain_N"/>
</dbReference>
<evidence type="ECO:0000256" key="5">
    <source>
        <dbReference type="ARBA" id="ARBA00022692"/>
    </source>
</evidence>
<dbReference type="FunFam" id="1.25.40.10:FF:000001">
    <property type="entry name" value="Clathrin heavy chain"/>
    <property type="match status" value="1"/>
</dbReference>
<keyword evidence="10" id="KW-0496">Mitochondrion</keyword>
<dbReference type="FunFam" id="1.25.40.10:FF:000007">
    <property type="entry name" value="Clathrin heavy chain"/>
    <property type="match status" value="1"/>
</dbReference>
<dbReference type="GO" id="GO:0005198">
    <property type="term" value="F:structural molecule activity"/>
    <property type="evidence" value="ECO:0007669"/>
    <property type="project" value="InterPro"/>
</dbReference>
<dbReference type="GO" id="GO:0030132">
    <property type="term" value="C:clathrin coat of coated pit"/>
    <property type="evidence" value="ECO:0007669"/>
    <property type="project" value="InterPro"/>
</dbReference>
<dbReference type="SMART" id="SM00299">
    <property type="entry name" value="CLH"/>
    <property type="match status" value="7"/>
</dbReference>
<evidence type="ECO:0000256" key="13">
    <source>
        <dbReference type="ARBA" id="ARBA00023329"/>
    </source>
</evidence>
<dbReference type="GO" id="GO:0030130">
    <property type="term" value="C:clathrin coat of trans-Golgi network vesicle"/>
    <property type="evidence" value="ECO:0007669"/>
    <property type="project" value="InterPro"/>
</dbReference>
<comment type="subcellular location">
    <subcellularLocation>
        <location evidence="14">Cytoplasmic vesicle membrane</location>
        <topology evidence="14">Peripheral membrane protein</topology>
        <orientation evidence="14">Cytoplasmic side</orientation>
    </subcellularLocation>
    <subcellularLocation>
        <location evidence="14">Membrane</location>
        <location evidence="14">Coated pit</location>
        <topology evidence="14">Peripheral membrane protein</topology>
        <orientation evidence="14">Cytoplasmic side</orientation>
    </subcellularLocation>
    <subcellularLocation>
        <location evidence="1">Membrane</location>
        <topology evidence="1">Single-pass membrane protein</topology>
    </subcellularLocation>
    <subcellularLocation>
        <location evidence="2">Mitochondrion</location>
    </subcellularLocation>
</comment>
<feature type="repeat" description="CHCR" evidence="15">
    <location>
        <begin position="1042"/>
        <end position="1184"/>
    </location>
</feature>
<protein>
    <recommendedName>
        <fullName evidence="14">Clathrin heavy chain</fullName>
    </recommendedName>
</protein>
<evidence type="ECO:0000256" key="15">
    <source>
        <dbReference type="PROSITE-ProRule" id="PRU01006"/>
    </source>
</evidence>
<evidence type="ECO:0000256" key="2">
    <source>
        <dbReference type="ARBA" id="ARBA00004173"/>
    </source>
</evidence>
<feature type="repeat" description="CHCR" evidence="15">
    <location>
        <begin position="1336"/>
        <end position="1481"/>
    </location>
</feature>
<dbReference type="Gene3D" id="1.25.40.730">
    <property type="match status" value="1"/>
</dbReference>
<evidence type="ECO:0000256" key="3">
    <source>
        <dbReference type="ARBA" id="ARBA00007224"/>
    </source>
</evidence>
<feature type="compositionally biased region" description="Polar residues" evidence="16">
    <location>
        <begin position="33"/>
        <end position="48"/>
    </location>
</feature>
<feature type="region of interest" description="Disordered" evidence="16">
    <location>
        <begin position="33"/>
        <end position="61"/>
    </location>
</feature>
<dbReference type="PANTHER" id="PTHR10292">
    <property type="entry name" value="CLATHRIN HEAVY CHAIN RELATED"/>
    <property type="match status" value="1"/>
</dbReference>
<keyword evidence="7" id="KW-0809">Transit peptide</keyword>
<dbReference type="InterPro" id="IPR022365">
    <property type="entry name" value="Clathrin_H-chain_propeller_rpt"/>
</dbReference>
<dbReference type="GO" id="GO:0005829">
    <property type="term" value="C:cytosol"/>
    <property type="evidence" value="ECO:0007669"/>
    <property type="project" value="GOC"/>
</dbReference>
<dbReference type="InterPro" id="IPR055358">
    <property type="entry name" value="CHCR"/>
</dbReference>
<dbReference type="InterPro" id="IPR016341">
    <property type="entry name" value="Clathrin_heavy_chain"/>
</dbReference>
<dbReference type="FunFam" id="1.20.5.340:FF:000018">
    <property type="entry name" value="Mitochondrial protein FMP32"/>
    <property type="match status" value="1"/>
</dbReference>
<evidence type="ECO:0000256" key="10">
    <source>
        <dbReference type="ARBA" id="ARBA00023128"/>
    </source>
</evidence>
<comment type="similarity">
    <text evidence="3">Belongs to the CCDC90 family.</text>
</comment>
<name>A0A8H4W4F4_9HELO</name>
<reference evidence="17 18" key="1">
    <citation type="submission" date="2020-03" db="EMBL/GenBank/DDBJ databases">
        <title>Draft Genome Sequence of Cudoniella acicularis.</title>
        <authorList>
            <person name="Buettner E."/>
            <person name="Kellner H."/>
        </authorList>
    </citation>
    <scope>NUCLEOTIDE SEQUENCE [LARGE SCALE GENOMIC DNA]</scope>
    <source>
        <strain evidence="17 18">DSM 108380</strain>
    </source>
</reference>
<evidence type="ECO:0000256" key="6">
    <source>
        <dbReference type="ARBA" id="ARBA00022737"/>
    </source>
</evidence>
<dbReference type="GO" id="GO:0006898">
    <property type="term" value="P:receptor-mediated endocytosis"/>
    <property type="evidence" value="ECO:0007669"/>
    <property type="project" value="TreeGrafter"/>
</dbReference>
<evidence type="ECO:0000256" key="11">
    <source>
        <dbReference type="ARBA" id="ARBA00023136"/>
    </source>
</evidence>
<dbReference type="GO" id="GO:0071439">
    <property type="term" value="C:clathrin complex"/>
    <property type="evidence" value="ECO:0007669"/>
    <property type="project" value="InterPro"/>
</dbReference>
<dbReference type="Gene3D" id="2.130.10.110">
    <property type="entry name" value="Clathrin heavy-chain terminal domain"/>
    <property type="match status" value="1"/>
</dbReference>
<keyword evidence="5" id="KW-0812">Transmembrane</keyword>
<dbReference type="SUPFAM" id="SSF50989">
    <property type="entry name" value="Clathrin heavy-chain terminal domain"/>
    <property type="match status" value="1"/>
</dbReference>
<dbReference type="Gene3D" id="1.25.40.10">
    <property type="entry name" value="Tetratricopeptide repeat domain"/>
    <property type="match status" value="4"/>
</dbReference>
<dbReference type="Pfam" id="PF07798">
    <property type="entry name" value="CCDC90-like"/>
    <property type="match status" value="1"/>
</dbReference>
<dbReference type="FunFam" id="2.130.10.110:FF:000003">
    <property type="entry name" value="Clathrin heavy chain"/>
    <property type="match status" value="1"/>
</dbReference>
<gene>
    <name evidence="17" type="ORF">G7Y89_g6779</name>
</gene>
<dbReference type="Gene3D" id="1.20.5.340">
    <property type="match status" value="1"/>
</dbReference>
<keyword evidence="9" id="KW-0175">Coiled coil</keyword>
<evidence type="ECO:0000256" key="7">
    <source>
        <dbReference type="ARBA" id="ARBA00022946"/>
    </source>
</evidence>
<dbReference type="GO" id="GO:0032051">
    <property type="term" value="F:clathrin light chain binding"/>
    <property type="evidence" value="ECO:0007669"/>
    <property type="project" value="InterPro"/>
</dbReference>
<keyword evidence="12 14" id="KW-0168">Coated pit</keyword>
<dbReference type="GO" id="GO:0006895">
    <property type="term" value="P:Golgi to endosome transport"/>
    <property type="evidence" value="ECO:0007669"/>
    <property type="project" value="TreeGrafter"/>
</dbReference>
<feature type="repeat" description="CHCR" evidence="15">
    <location>
        <begin position="1190"/>
        <end position="1329"/>
    </location>
</feature>
<feature type="repeat" description="CHCR" evidence="15">
    <location>
        <begin position="1631"/>
        <end position="1777"/>
    </location>
</feature>
<dbReference type="InterPro" id="IPR016024">
    <property type="entry name" value="ARM-type_fold"/>
</dbReference>
<evidence type="ECO:0000256" key="4">
    <source>
        <dbReference type="ARBA" id="ARBA00009535"/>
    </source>
</evidence>
<proteinExistence type="inferred from homology"/>
<dbReference type="InterPro" id="IPR000547">
    <property type="entry name" value="Clathrin_H-chain/VPS_repeat"/>
</dbReference>
<dbReference type="GO" id="GO:0030479">
    <property type="term" value="C:actin cortical patch"/>
    <property type="evidence" value="ECO:0007669"/>
    <property type="project" value="TreeGrafter"/>
</dbReference>
<dbReference type="InterPro" id="IPR024461">
    <property type="entry name" value="CCDC90-like"/>
</dbReference>
<sequence length="2030" mass="228743">MANIGLTSAQALPRFLLPRISWQSTSASNHAVRGLSTTSNHKFQSKPSGGSAIVRRGSNGDHRPRINILQHTSYRHAFHATARRARDHHFDTLKFVQRLQEEGFTEAQSVAMMKVLSDVIEESIQNLTRTMVLREDQAKATYTQKVDFAKLRSELLSADSTESATTRASHERLTNDLAKLNSKLRDEISRTQASVRLDLNLEKGRIREEANVQELKIKETETKIEQEVAGLREKLEAVKFQTLQWLMGVCTGAPRANHIHIPKMAPSLPIKFTELLQLTSATVNVDQASIGFNSCTLESDSFICVREKKNEAAQPEVIIVNLKANNNVIRRPIKADSAIMHWTKEVIALKAQSRTLQIFDLGAKAKLKSATMNEDVVFWKWFSQTSLGLVTDTAVYHWDVFDPNQPSPVEVFKRNQNLAGCQIINYRVSDDGKWMVAIGITQQQGRVVGAMQLYSRDRGISQAIEGHAAAFGTLRLEAAPADTKVFTFAVRTATGAKLHIVEVDHNAQNPVFAKKAVDVYFPAEAVNDFPVAMQVSQKYSIIYLVTKYGFIHLYDLETGTCIFMNRISSETIFITTADSESAGLVGINRKGQVLSVAVDETTIIPYLLQNPANSGLAVKLASRASLPGADNLYNNQFDQLLAAGNYSEAAKIAANSPRGFLRTPQTIERFKALPSVPGQLSVILQYFGMLLDKGTLNKHETLELVRPVLAQQRKHLLEKWMKENKLDCSEELGDIVRPHDLNLALSIYLRANVAPKVVAAFAETGQFEKILPYATQVGYQPDYVQLLQNIGVSVSTFLYSRGWAVYIGSGTALGRGVVKAEIAKKSRTTIKASRKYARETCDIVFRDSNELNIHNTTKKHLDKVAGTYRVSENVRINPEKGAEFATQLANNEGGSLVDIERVVDVFQAQGMIQPATAFLLDALKDNRPEQGHLQTRLLEMNLINAPQVADAILGNDMFSHYDRPRIAQLCEQAGLSQRALEHYDDPESVKRVIVNIVATPNFSQDWLTGFFGRLSLEQSLDCLDAMLKTNIRQNLAAVVQIATKYSDLLGPVRLIDLFEKYKTSEGLFYYLGSIVNLSEDQDVNFKYIEAATKMGQFTEVERICRDSNHYNPEKVKNFLKEAKLTEQLPLIIVCDRFNFIHDLVLYLYQNQQFKSIEVYVQRVNPARTPAVVGGLLDVDCDESIIKNLLQTVNPASVPIDELVAEVESRNRLKLLLPFLEATLAAGNQQQAVYNALAKIYIDSNNNPEKFLKENDQYDPLTVGKYCEKRDPNLAYIAYRKGQNDLELVNITNENSMFKAQSRYLLERADRELWAFVLSSNNIHRRSVIDQVISTAVPESTEPDKVSVAVASFLAADLPAELIELLEKIVLEPSPFSDNENLQNLLILTATKADKARVMDYIHRLDAYNAPDIANICIEVGLFEEAFEVYKKINDHKSAADVLVEHIVSIDRAQEYAERVELPEVWSRVAKAQLDGLRVSDGIASYIRADDPSNYLEVIEIATHAGKDEDLIKFLRMSRKTLREPAIDTALAFAYARTDQLNELEDFLRGTNVADVEESGDKAYAEGYHQAAKIFFTSISNWAKLATTLVHLEEYQAAVECARKANNIKVWKQVNAACVEKKEFRLAQICGLNLIVDAEELQGLVKQYERNGYFDELIALLEQGLGLERAHMGMFTELGIALSKYHPDRVMEHLKLFWGRINIPKMIRACEEAHLWPELVFLYCHYDEWDNAALAMMERAADAWEHHSFKDIVIKVANLEIYYRALNFYLQEQPSLLTDLLQALTPRVDVNRVVKMFEKSDNIPLIKPFLLNVQSQNKKIVNSAINDLLIEEEDYKTLRDSVENYDNYDPVELAQRLERHDLVFFRQIAANIYRKNKRWEKSIALSKQDKLFKDAIETAAMSGKSDVVEELLRYFVDIGSRECYVGMLYACYDLIPVHVVMEISWRHGLTDFTMPFMINYLAQQSSTIEILKRDNEERKLREKSQETDESSAPILGGNRLMITAGATGRASPASFGQTNGFAPQPTGYSGF</sequence>
<dbReference type="EMBL" id="JAAMPI010000453">
    <property type="protein sequence ID" value="KAF4631350.1"/>
    <property type="molecule type" value="Genomic_DNA"/>
</dbReference>
<feature type="region of interest" description="Disordered" evidence="16">
    <location>
        <begin position="2010"/>
        <end position="2030"/>
    </location>
</feature>
<feature type="repeat" description="CHCR" evidence="15">
    <location>
        <begin position="1485"/>
        <end position="1626"/>
    </location>
</feature>
<keyword evidence="18" id="KW-1185">Reference proteome</keyword>
<evidence type="ECO:0000256" key="8">
    <source>
        <dbReference type="ARBA" id="ARBA00022989"/>
    </source>
</evidence>
<comment type="similarity">
    <text evidence="4 14">Belongs to the clathrin heavy chain family.</text>
</comment>
<evidence type="ECO:0000256" key="12">
    <source>
        <dbReference type="ARBA" id="ARBA00023176"/>
    </source>
</evidence>
<dbReference type="InterPro" id="IPR011990">
    <property type="entry name" value="TPR-like_helical_dom_sf"/>
</dbReference>
<feature type="repeat" description="CHCR" evidence="15">
    <location>
        <begin position="1780"/>
        <end position="1923"/>
    </location>
</feature>
<keyword evidence="6" id="KW-0677">Repeat</keyword>
<keyword evidence="11 14" id="KW-0472">Membrane</keyword>
<dbReference type="PIRSF" id="PIRSF002290">
    <property type="entry name" value="Clathrin_H_chain"/>
    <property type="match status" value="1"/>
</dbReference>
<evidence type="ECO:0000256" key="16">
    <source>
        <dbReference type="SAM" id="MobiDB-lite"/>
    </source>
</evidence>
<dbReference type="OrthoDB" id="2113814at2759"/>
<evidence type="ECO:0000313" key="18">
    <source>
        <dbReference type="Proteomes" id="UP000566819"/>
    </source>
</evidence>
<comment type="function">
    <text evidence="14">Clathrin is the major protein of the polyhedral coat of coated pits and vesicles.</text>
</comment>
<dbReference type="Pfam" id="PF00637">
    <property type="entry name" value="Clathrin"/>
    <property type="match status" value="7"/>
</dbReference>
<dbReference type="SUPFAM" id="SSF48371">
    <property type="entry name" value="ARM repeat"/>
    <property type="match status" value="6"/>
</dbReference>
<feature type="repeat" description="CHCR" evidence="15">
    <location>
        <begin position="890"/>
        <end position="1039"/>
    </location>
</feature>
<accession>A0A8H4W4F4</accession>